<protein>
    <submittedName>
        <fullName evidence="1">Uncharacterized protein</fullName>
    </submittedName>
</protein>
<accession>A0A9D4FFK7</accession>
<reference evidence="1" key="1">
    <citation type="journal article" date="2019" name="bioRxiv">
        <title>The Genome of the Zebra Mussel, Dreissena polymorpha: A Resource for Invasive Species Research.</title>
        <authorList>
            <person name="McCartney M.A."/>
            <person name="Auch B."/>
            <person name="Kono T."/>
            <person name="Mallez S."/>
            <person name="Zhang Y."/>
            <person name="Obille A."/>
            <person name="Becker A."/>
            <person name="Abrahante J.E."/>
            <person name="Garbe J."/>
            <person name="Badalamenti J.P."/>
            <person name="Herman A."/>
            <person name="Mangelson H."/>
            <person name="Liachko I."/>
            <person name="Sullivan S."/>
            <person name="Sone E.D."/>
            <person name="Koren S."/>
            <person name="Silverstein K.A.T."/>
            <person name="Beckman K.B."/>
            <person name="Gohl D.M."/>
        </authorList>
    </citation>
    <scope>NUCLEOTIDE SEQUENCE</scope>
    <source>
        <strain evidence="1">Duluth1</strain>
        <tissue evidence="1">Whole animal</tissue>
    </source>
</reference>
<sequence length="55" mass="6006">MDGPARNVKMILMNVYSPIHVATMLFVLTLRASIAVHVPLHSPRATLFSDVSSLS</sequence>
<keyword evidence="2" id="KW-1185">Reference proteome</keyword>
<evidence type="ECO:0000313" key="2">
    <source>
        <dbReference type="Proteomes" id="UP000828390"/>
    </source>
</evidence>
<comment type="caution">
    <text evidence="1">The sequence shown here is derived from an EMBL/GenBank/DDBJ whole genome shotgun (WGS) entry which is preliminary data.</text>
</comment>
<gene>
    <name evidence="1" type="ORF">DPMN_149231</name>
</gene>
<dbReference type="EMBL" id="JAIWYP010000007">
    <property type="protein sequence ID" value="KAH3795675.1"/>
    <property type="molecule type" value="Genomic_DNA"/>
</dbReference>
<name>A0A9D4FFK7_DREPO</name>
<proteinExistence type="predicted"/>
<evidence type="ECO:0000313" key="1">
    <source>
        <dbReference type="EMBL" id="KAH3795675.1"/>
    </source>
</evidence>
<organism evidence="1 2">
    <name type="scientific">Dreissena polymorpha</name>
    <name type="common">Zebra mussel</name>
    <name type="synonym">Mytilus polymorpha</name>
    <dbReference type="NCBI Taxonomy" id="45954"/>
    <lineage>
        <taxon>Eukaryota</taxon>
        <taxon>Metazoa</taxon>
        <taxon>Spiralia</taxon>
        <taxon>Lophotrochozoa</taxon>
        <taxon>Mollusca</taxon>
        <taxon>Bivalvia</taxon>
        <taxon>Autobranchia</taxon>
        <taxon>Heteroconchia</taxon>
        <taxon>Euheterodonta</taxon>
        <taxon>Imparidentia</taxon>
        <taxon>Neoheterodontei</taxon>
        <taxon>Myida</taxon>
        <taxon>Dreissenoidea</taxon>
        <taxon>Dreissenidae</taxon>
        <taxon>Dreissena</taxon>
    </lineage>
</organism>
<reference evidence="1" key="2">
    <citation type="submission" date="2020-11" db="EMBL/GenBank/DDBJ databases">
        <authorList>
            <person name="McCartney M.A."/>
            <person name="Auch B."/>
            <person name="Kono T."/>
            <person name="Mallez S."/>
            <person name="Becker A."/>
            <person name="Gohl D.M."/>
            <person name="Silverstein K.A.T."/>
            <person name="Koren S."/>
            <person name="Bechman K.B."/>
            <person name="Herman A."/>
            <person name="Abrahante J.E."/>
            <person name="Garbe J."/>
        </authorList>
    </citation>
    <scope>NUCLEOTIDE SEQUENCE</scope>
    <source>
        <strain evidence="1">Duluth1</strain>
        <tissue evidence="1">Whole animal</tissue>
    </source>
</reference>
<dbReference type="AlphaFoldDB" id="A0A9D4FFK7"/>
<dbReference type="Proteomes" id="UP000828390">
    <property type="component" value="Unassembled WGS sequence"/>
</dbReference>